<dbReference type="PANTHER" id="PTHR45808:SF2">
    <property type="entry name" value="RHO GTPASE-ACTIVATING PROTEIN 68F"/>
    <property type="match status" value="1"/>
</dbReference>
<dbReference type="CDD" id="cd00170">
    <property type="entry name" value="SEC14"/>
    <property type="match status" value="1"/>
</dbReference>
<feature type="domain" description="Rho-GAP" evidence="2">
    <location>
        <begin position="255"/>
        <end position="446"/>
    </location>
</feature>
<dbReference type="Gene3D" id="1.10.555.10">
    <property type="entry name" value="Rho GTPase activation protein"/>
    <property type="match status" value="1"/>
</dbReference>
<dbReference type="SUPFAM" id="SSF48350">
    <property type="entry name" value="GTPase activation domain, GAP"/>
    <property type="match status" value="1"/>
</dbReference>
<dbReference type="WBParaSite" id="nRc.2.0.1.t08482-RA">
    <property type="protein sequence ID" value="nRc.2.0.1.t08482-RA"/>
    <property type="gene ID" value="nRc.2.0.1.g08482"/>
</dbReference>
<dbReference type="Gene3D" id="3.40.525.10">
    <property type="entry name" value="CRAL-TRIO lipid binding domain"/>
    <property type="match status" value="1"/>
</dbReference>
<dbReference type="GO" id="GO:0005737">
    <property type="term" value="C:cytoplasm"/>
    <property type="evidence" value="ECO:0007669"/>
    <property type="project" value="TreeGrafter"/>
</dbReference>
<evidence type="ECO:0000313" key="3">
    <source>
        <dbReference type="Proteomes" id="UP000887565"/>
    </source>
</evidence>
<dbReference type="OMA" id="WLQNAYK"/>
<protein>
    <submittedName>
        <fullName evidence="4">Rho GTPase-activating protein 1</fullName>
    </submittedName>
</protein>
<dbReference type="GO" id="GO:2001136">
    <property type="term" value="P:negative regulation of endocytic recycling"/>
    <property type="evidence" value="ECO:0007669"/>
    <property type="project" value="TreeGrafter"/>
</dbReference>
<name>A0A915I2X9_ROMCU</name>
<organism evidence="3 4">
    <name type="scientific">Romanomermis culicivorax</name>
    <name type="common">Nematode worm</name>
    <dbReference type="NCBI Taxonomy" id="13658"/>
    <lineage>
        <taxon>Eukaryota</taxon>
        <taxon>Metazoa</taxon>
        <taxon>Ecdysozoa</taxon>
        <taxon>Nematoda</taxon>
        <taxon>Enoplea</taxon>
        <taxon>Dorylaimia</taxon>
        <taxon>Mermithida</taxon>
        <taxon>Mermithoidea</taxon>
        <taxon>Mermithidae</taxon>
        <taxon>Romanomermis</taxon>
    </lineage>
</organism>
<reference evidence="4" key="1">
    <citation type="submission" date="2022-11" db="UniProtKB">
        <authorList>
            <consortium name="WormBaseParasite"/>
        </authorList>
    </citation>
    <scope>IDENTIFICATION</scope>
</reference>
<keyword evidence="3" id="KW-1185">Reference proteome</keyword>
<dbReference type="AlphaFoldDB" id="A0A915I2X9"/>
<accession>A0A915I2X9</accession>
<evidence type="ECO:0000313" key="4">
    <source>
        <dbReference type="WBParaSite" id="nRc.2.0.1.t08482-RA"/>
    </source>
</evidence>
<dbReference type="InterPro" id="IPR000198">
    <property type="entry name" value="RhoGAP_dom"/>
</dbReference>
<evidence type="ECO:0000259" key="2">
    <source>
        <dbReference type="PROSITE" id="PS50238"/>
    </source>
</evidence>
<dbReference type="SUPFAM" id="SSF52087">
    <property type="entry name" value="CRAL/TRIO domain"/>
    <property type="match status" value="1"/>
</dbReference>
<dbReference type="InterPro" id="IPR001251">
    <property type="entry name" value="CRAL-TRIO_dom"/>
</dbReference>
<dbReference type="PROSITE" id="PS50191">
    <property type="entry name" value="CRAL_TRIO"/>
    <property type="match status" value="1"/>
</dbReference>
<dbReference type="Pfam" id="PF00620">
    <property type="entry name" value="RhoGAP"/>
    <property type="match status" value="1"/>
</dbReference>
<dbReference type="PANTHER" id="PTHR45808">
    <property type="entry name" value="RHO GTPASE-ACTIVATING PROTEIN 68F"/>
    <property type="match status" value="1"/>
</dbReference>
<dbReference type="InterPro" id="IPR036865">
    <property type="entry name" value="CRAL-TRIO_dom_sf"/>
</dbReference>
<dbReference type="Pfam" id="PF13716">
    <property type="entry name" value="CRAL_TRIO_2"/>
    <property type="match status" value="1"/>
</dbReference>
<dbReference type="SMART" id="SM00324">
    <property type="entry name" value="RhoGAP"/>
    <property type="match status" value="1"/>
</dbReference>
<feature type="domain" description="CRAL-TRIO" evidence="1">
    <location>
        <begin position="100"/>
        <end position="258"/>
    </location>
</feature>
<dbReference type="GO" id="GO:0005096">
    <property type="term" value="F:GTPase activator activity"/>
    <property type="evidence" value="ECO:0007669"/>
    <property type="project" value="TreeGrafter"/>
</dbReference>
<dbReference type="GO" id="GO:0007264">
    <property type="term" value="P:small GTPase-mediated signal transduction"/>
    <property type="evidence" value="ECO:0007669"/>
    <property type="project" value="TreeGrafter"/>
</dbReference>
<evidence type="ECO:0000259" key="1">
    <source>
        <dbReference type="PROSITE" id="PS50191"/>
    </source>
</evidence>
<dbReference type="SMART" id="SM00516">
    <property type="entry name" value="SEC14"/>
    <property type="match status" value="1"/>
</dbReference>
<sequence length="448" mass="52236">MTQDGEKLFLTVGNDGKVANNGDKNLSPDFFEQDEPFLYDEPQLQSEFNDALNNNNDEKSVVEDLNFLERDNFEAELGVAADEFSTCSSTSRNDREFSKKFDDIEKYQIMDVVGADTTAGRLMIVFYAYRLPDMKNFDQAKFLEYIMYTLDRYVEQDYTIIYFHYGLKSYNKPSFRWLINTYHALDRKYKKNLQALYLVHPTRFIKIVYTLFKPLLSAKFERKITYVNYLYELNRQLPGFSVNFNVPVEIVNHDAYLRTHSNISSNSVNSSLTERLKPTKQFGVTLNFILKNYPNENKIPPIVDDLVAFLQQPNSEKIDWNESQSHLAAVLLKTFLRNLPEPLMTFELFSDLSKIQDIKDRDRCIAQIKSIINRLPIENCCLLKFLIRFLHKVAEKSDINLMNATNLAIVFGPNLAWAGDQPTNLSQLQHVNNFVYKLLIYSDRIFET</sequence>
<proteinExistence type="predicted"/>
<dbReference type="InterPro" id="IPR008936">
    <property type="entry name" value="Rho_GTPase_activation_prot"/>
</dbReference>
<dbReference type="PROSITE" id="PS50238">
    <property type="entry name" value="RHOGAP"/>
    <property type="match status" value="1"/>
</dbReference>
<dbReference type="Proteomes" id="UP000887565">
    <property type="component" value="Unplaced"/>
</dbReference>